<dbReference type="InterPro" id="IPR036259">
    <property type="entry name" value="MFS_trans_sf"/>
</dbReference>
<dbReference type="SUPFAM" id="SSF103473">
    <property type="entry name" value="MFS general substrate transporter"/>
    <property type="match status" value="1"/>
</dbReference>
<dbReference type="GO" id="GO:0000329">
    <property type="term" value="C:fungal-type vacuole membrane"/>
    <property type="evidence" value="ECO:0007669"/>
    <property type="project" value="TreeGrafter"/>
</dbReference>
<evidence type="ECO:0000256" key="3">
    <source>
        <dbReference type="SAM" id="Phobius"/>
    </source>
</evidence>
<dbReference type="SUPFAM" id="SSF51905">
    <property type="entry name" value="FAD/NAD(P)-binding domain"/>
    <property type="match status" value="2"/>
</dbReference>
<dbReference type="GeneID" id="41989591"/>
<keyword evidence="5" id="KW-1185">Reference proteome</keyword>
<gene>
    <name evidence="4" type="ORF">FIESC28_00144</name>
</gene>
<keyword evidence="2" id="KW-0325">Glycoprotein</keyword>
<comment type="caution">
    <text evidence="4">The sequence shown here is derived from an EMBL/GenBank/DDBJ whole genome shotgun (WGS) entry which is preliminary data.</text>
</comment>
<feature type="transmembrane region" description="Helical" evidence="3">
    <location>
        <begin position="89"/>
        <end position="108"/>
    </location>
</feature>
<dbReference type="Gene3D" id="3.50.50.60">
    <property type="entry name" value="FAD/NAD(P)-binding domain"/>
    <property type="match status" value="1"/>
</dbReference>
<evidence type="ECO:0000313" key="5">
    <source>
        <dbReference type="Proteomes" id="UP000253153"/>
    </source>
</evidence>
<feature type="transmembrane region" description="Helical" evidence="3">
    <location>
        <begin position="154"/>
        <end position="179"/>
    </location>
</feature>
<dbReference type="EMBL" id="QKXC01000004">
    <property type="protein sequence ID" value="RBR27072.1"/>
    <property type="molecule type" value="Genomic_DNA"/>
</dbReference>
<dbReference type="AlphaFoldDB" id="A0A366SDP0"/>
<evidence type="ECO:0008006" key="6">
    <source>
        <dbReference type="Google" id="ProtNLM"/>
    </source>
</evidence>
<comment type="subcellular location">
    <subcellularLocation>
        <location evidence="1">Membrane</location>
        <topology evidence="1">Multi-pass membrane protein</topology>
    </subcellularLocation>
</comment>
<dbReference type="PANTHER" id="PTHR23520">
    <property type="entry name" value="TRANSPORTER, PUTATIVE (AFU_ORTHOLOGUE AFUA_3G04000)-RELATED"/>
    <property type="match status" value="1"/>
</dbReference>
<dbReference type="CDD" id="cd06174">
    <property type="entry name" value="MFS"/>
    <property type="match status" value="1"/>
</dbReference>
<accession>A0A366SDP0</accession>
<name>A0A366SDP0_9HYPO</name>
<dbReference type="Pfam" id="PF07690">
    <property type="entry name" value="MFS_1"/>
    <property type="match status" value="1"/>
</dbReference>
<dbReference type="PANTHER" id="PTHR23520:SF5">
    <property type="entry name" value="TRANSPORTER, PUTATIVE (AFU_ORTHOLOGUE AFUA_3G04000)-RELATED"/>
    <property type="match status" value="1"/>
</dbReference>
<reference evidence="4 5" key="1">
    <citation type="submission" date="2018-06" db="EMBL/GenBank/DDBJ databases">
        <title>Fusarium incarnatum-equiseti species complex species 28.</title>
        <authorList>
            <person name="Gardiner D.M."/>
        </authorList>
    </citation>
    <scope>NUCLEOTIDE SEQUENCE [LARGE SCALE GENOMIC DNA]</scope>
    <source>
        <strain evidence="4 5">FIESC_28</strain>
    </source>
</reference>
<evidence type="ECO:0000256" key="2">
    <source>
        <dbReference type="ARBA" id="ARBA00023180"/>
    </source>
</evidence>
<keyword evidence="3" id="KW-0812">Transmembrane</keyword>
<dbReference type="InterPro" id="IPR011701">
    <property type="entry name" value="MFS"/>
</dbReference>
<feature type="transmembrane region" description="Helical" evidence="3">
    <location>
        <begin position="357"/>
        <end position="383"/>
    </location>
</feature>
<keyword evidence="3" id="KW-0472">Membrane</keyword>
<feature type="transmembrane region" description="Helical" evidence="3">
    <location>
        <begin position="29"/>
        <end position="50"/>
    </location>
</feature>
<dbReference type="OrthoDB" id="10027823at2759"/>
<dbReference type="RefSeq" id="XP_031021663.1">
    <property type="nucleotide sequence ID" value="XM_031154295.1"/>
</dbReference>
<feature type="transmembrane region" description="Helical" evidence="3">
    <location>
        <begin position="282"/>
        <end position="307"/>
    </location>
</feature>
<protein>
    <recommendedName>
        <fullName evidence="6">Major facilitator superfamily (MFS) profile domain-containing protein</fullName>
    </recommendedName>
</protein>
<keyword evidence="3" id="KW-1133">Transmembrane helix</keyword>
<dbReference type="GO" id="GO:0022857">
    <property type="term" value="F:transmembrane transporter activity"/>
    <property type="evidence" value="ECO:0007669"/>
    <property type="project" value="InterPro"/>
</dbReference>
<dbReference type="CDD" id="cd12148">
    <property type="entry name" value="fungal_TF_MHR"/>
    <property type="match status" value="1"/>
</dbReference>
<dbReference type="Proteomes" id="UP000253153">
    <property type="component" value="Unassembled WGS sequence"/>
</dbReference>
<dbReference type="InterPro" id="IPR036188">
    <property type="entry name" value="FAD/NAD-bd_sf"/>
</dbReference>
<dbReference type="Gene3D" id="1.20.1250.20">
    <property type="entry name" value="MFS general substrate transporter like domains"/>
    <property type="match status" value="1"/>
</dbReference>
<proteinExistence type="predicted"/>
<sequence>MAIWRPSTILSAIGADVLWHSHRDLKILILLRFIRLLGYGGTTLVLALYLNALGFHDTQIGLFMTLTLVGDLAISFVLTYVGDRVGVRWTAAVGALSMCIGGVAFAWAENFWVLLAASIVAVINPSANEIDPFKAIEESAIARLSTSHTCNEMFAWWSMLGMFGTAASNLLTGWIINALEDAGMEKLSCHRVIFLAYAAIGIIKLICSLFLSADVEHVPEQKEYCATPQSGLSEEDAPLLTEQIPDYGAVNAINDVQNPESQAQVVLEVQEKRLFTPESFDFMWKLSLAMGLDFVGSGLAQISWMTYFFKREYDMPEGALGSATFTAGIISSVLNLASSPLSRSIGQVQTMVVCHTINSISLLMVSVPGNKYVALIIFIFRIVTREIDNAPRQAFISAGVLDHERTSAMGVVNIVKTIGSCFGLGKGYISRSMSLDSQVFTKPQRANTKQIFLSLPSPNLQMDHLLHLDTDVVCLLTKLNSYDYIIVGSGFGGGPLAETLAAKNKKVLLIERGGVIFSTHVLNTSRPYYNRGASNSPEGNERVYDAVKAKVQLTDRSDSYVGGPVYCVGGRSNLWGTWIPEVGNETLNTYFLPEIVEYLKEGKGYETAFRYLTNDDPRDGIYPEGVGAHEVSAKEIGQVNEKLTNAIAGSKFTIMPVAAQFNAPAPYKFAQGAYSTTLSIINRMYANDQYSSVLLNTEVIAVQHSASNTLQNMRYHQLQDNYIGITLEDMASDYCAGHIFSGVGQASFDILKSRVQLGIIQGRLYDLLYSVRAERESPKGKDTSRVQVDTMLDQWYNSLPDSVKTSNFSAMEPSVRQHCHLLHMVYYQTIFPVRDAALHNYNWIGRLHGFSEKWRADKRKAKKAYADTPVLLSNWSKLLEAARAQVDILSSMDRPTPIWHNCRTYRGLRLTGIYATEGALTVLAANNIAAYERANHDLLNEDEERIQKAWANIKDLNCEYRGGNPGQFHPEEINIGSEELVREAGWCYDKYFNKRQRPNYWADKMKANPASFGIY</sequence>
<feature type="transmembrane region" description="Helical" evidence="3">
    <location>
        <begin position="62"/>
        <end position="82"/>
    </location>
</feature>
<organism evidence="4 5">
    <name type="scientific">Fusarium coffeatum</name>
    <dbReference type="NCBI Taxonomy" id="231269"/>
    <lineage>
        <taxon>Eukaryota</taxon>
        <taxon>Fungi</taxon>
        <taxon>Dikarya</taxon>
        <taxon>Ascomycota</taxon>
        <taxon>Pezizomycotina</taxon>
        <taxon>Sordariomycetes</taxon>
        <taxon>Hypocreomycetidae</taxon>
        <taxon>Hypocreales</taxon>
        <taxon>Nectriaceae</taxon>
        <taxon>Fusarium</taxon>
        <taxon>Fusarium incarnatum-equiseti species complex</taxon>
    </lineage>
</organism>
<evidence type="ECO:0000313" key="4">
    <source>
        <dbReference type="EMBL" id="RBR27072.1"/>
    </source>
</evidence>
<feature type="transmembrane region" description="Helical" evidence="3">
    <location>
        <begin position="191"/>
        <end position="211"/>
    </location>
</feature>
<feature type="transmembrane region" description="Helical" evidence="3">
    <location>
        <begin position="319"/>
        <end position="337"/>
    </location>
</feature>
<evidence type="ECO:0000256" key="1">
    <source>
        <dbReference type="ARBA" id="ARBA00004141"/>
    </source>
</evidence>